<name>A0A0R1N298_9LACO</name>
<dbReference type="EMBL" id="AZEC01000001">
    <property type="protein sequence ID" value="KRL14383.1"/>
    <property type="molecule type" value="Genomic_DNA"/>
</dbReference>
<dbReference type="Proteomes" id="UP000051330">
    <property type="component" value="Unassembled WGS sequence"/>
</dbReference>
<evidence type="ECO:0000256" key="1">
    <source>
        <dbReference type="SAM" id="Phobius"/>
    </source>
</evidence>
<dbReference type="PATRIC" id="fig|1423792.3.peg.30"/>
<gene>
    <name evidence="2" type="ORF">FD09_GL000028</name>
</gene>
<comment type="caution">
    <text evidence="2">The sequence shown here is derived from an EMBL/GenBank/DDBJ whole genome shotgun (WGS) entry which is preliminary data.</text>
</comment>
<dbReference type="STRING" id="1423792.FD09_GL000028"/>
<reference evidence="2 3" key="1">
    <citation type="journal article" date="2015" name="Genome Announc.">
        <title>Expanding the biotechnology potential of lactobacilli through comparative genomics of 213 strains and associated genera.</title>
        <authorList>
            <person name="Sun Z."/>
            <person name="Harris H.M."/>
            <person name="McCann A."/>
            <person name="Guo C."/>
            <person name="Argimon S."/>
            <person name="Zhang W."/>
            <person name="Yang X."/>
            <person name="Jeffery I.B."/>
            <person name="Cooney J.C."/>
            <person name="Kagawa T.F."/>
            <person name="Liu W."/>
            <person name="Song Y."/>
            <person name="Salvetti E."/>
            <person name="Wrobel A."/>
            <person name="Rasinkangas P."/>
            <person name="Parkhill J."/>
            <person name="Rea M.C."/>
            <person name="O'Sullivan O."/>
            <person name="Ritari J."/>
            <person name="Douillard F.P."/>
            <person name="Paul Ross R."/>
            <person name="Yang R."/>
            <person name="Briner A.E."/>
            <person name="Felis G.E."/>
            <person name="de Vos W.M."/>
            <person name="Barrangou R."/>
            <person name="Klaenhammer T.R."/>
            <person name="Caufield P.W."/>
            <person name="Cui Y."/>
            <person name="Zhang H."/>
            <person name="O'Toole P.W."/>
        </authorList>
    </citation>
    <scope>NUCLEOTIDE SEQUENCE [LARGE SCALE GENOMIC DNA]</scope>
    <source>
        <strain evidence="2 3">DSM 12744</strain>
    </source>
</reference>
<accession>A0A0R1N298</accession>
<keyword evidence="3" id="KW-1185">Reference proteome</keyword>
<evidence type="ECO:0000313" key="3">
    <source>
        <dbReference type="Proteomes" id="UP000051330"/>
    </source>
</evidence>
<protein>
    <submittedName>
        <fullName evidence="2">Uncharacterized protein</fullName>
    </submittedName>
</protein>
<sequence>MKSTQGEILIERGWFYLLKNLSAASLPLITLLLLLSACGQSRQTIGAATVKTKITTASQQAPNDQQVSHTNTEKQIDVTQFVQDHVIAAPKSDWQINKAGVQAIAMYLHTPSCSAADARALLDPAIVSDGAGIVIIDLNKFAQELNNRRPADSAYQFTGNGVVTIAY</sequence>
<proteinExistence type="predicted"/>
<evidence type="ECO:0000313" key="2">
    <source>
        <dbReference type="EMBL" id="KRL14383.1"/>
    </source>
</evidence>
<keyword evidence="1" id="KW-1133">Transmembrane helix</keyword>
<organism evidence="2 3">
    <name type="scientific">Schleiferilactobacillus perolens DSM 12744</name>
    <dbReference type="NCBI Taxonomy" id="1423792"/>
    <lineage>
        <taxon>Bacteria</taxon>
        <taxon>Bacillati</taxon>
        <taxon>Bacillota</taxon>
        <taxon>Bacilli</taxon>
        <taxon>Lactobacillales</taxon>
        <taxon>Lactobacillaceae</taxon>
        <taxon>Schleiferilactobacillus</taxon>
    </lineage>
</organism>
<feature type="transmembrane region" description="Helical" evidence="1">
    <location>
        <begin position="14"/>
        <end position="35"/>
    </location>
</feature>
<keyword evidence="1" id="KW-0472">Membrane</keyword>
<keyword evidence="1" id="KW-0812">Transmembrane</keyword>
<dbReference type="AlphaFoldDB" id="A0A0R1N298"/>